<protein>
    <submittedName>
        <fullName evidence="2">Unnamed protein product</fullName>
    </submittedName>
</protein>
<dbReference type="OrthoDB" id="116992at2759"/>
<dbReference type="EMBL" id="BSXW01000123">
    <property type="protein sequence ID" value="GMF12526.1"/>
    <property type="molecule type" value="Genomic_DNA"/>
</dbReference>
<name>A0A9W6TIB8_9STRA</name>
<evidence type="ECO:0000313" key="2">
    <source>
        <dbReference type="EMBL" id="GMF12526.1"/>
    </source>
</evidence>
<reference evidence="2" key="1">
    <citation type="submission" date="2023-04" db="EMBL/GenBank/DDBJ databases">
        <title>Phytophthora lilii NBRC 32176.</title>
        <authorList>
            <person name="Ichikawa N."/>
            <person name="Sato H."/>
            <person name="Tonouchi N."/>
        </authorList>
    </citation>
    <scope>NUCLEOTIDE SEQUENCE</scope>
    <source>
        <strain evidence="2">NBRC 32176</strain>
    </source>
</reference>
<dbReference type="InterPro" id="IPR027417">
    <property type="entry name" value="P-loop_NTPase"/>
</dbReference>
<evidence type="ECO:0000256" key="1">
    <source>
        <dbReference type="SAM" id="MobiDB-lite"/>
    </source>
</evidence>
<comment type="caution">
    <text evidence="2">The sequence shown here is derived from an EMBL/GenBank/DDBJ whole genome shotgun (WGS) entry which is preliminary data.</text>
</comment>
<sequence>MKLLDSDGDTFRERVVSYADSIVRNDLPIALDEHGCSSCGATFQELVGLPIPDEARKEPLSTLSTSFGTHFSRRGQRIGRCGSIQCQSMKLKSRPIGRVLTKPHAVNEVCDRESVQDSFCSEDSIRDNDMLITDLLDQANHRQIPLCKADDDPFRNDTLTRLLEISPPASSDARMTKRAQDYMVSALPVLLDQHLRCHTKSCFKNSGVTPSDKYCRYRFPCSRVAKTSFDALGLELKRTLGHELMNGYNYELMATFKCNHDIQALLGGVDATERIHYCCKYITKPQKQLDSQVAVAGAALKRRQMRETADGIAASVAAFDRVVMSRRRVSAMVYNLTNRQEIAGPLAALYLYHGSCCYSSARCVSLPLWQVVRQLMQSEDYPCSLVNTTDTSGAARFRAVSYLDDYIFRPTSLKQVNLYEFTVWYFRKKHEGAVNSYLYFLDGHPFHKSHCLGKRYEEVVPVLQSFRLPQNEGNALNEKRWKYVVLALVLFKPFRCLNDLIGDSESSDQETWKIALSGGNQRGATARDEAVTPPSKPGKEEFDAGTSGDSDDDDGLFPAEDFDFDDTIVEEDAVSNNLCNLWDTVEDTNTILERSVLDRASCSTSAAPDESVAQMIDIFRGRGMLDYAARKLVESEINQDGVLDLPSVDLMKKWVKDASTDNALLAPNIPDSGVVNRDTEVVELLDGCLSDKHMEWKQSVSLTSSPKLTKNFVSIFETSRAYTLNEGQHYAFKAIGKALLSRWRQAETLRDPEVSLSSVLFKTQLLLFLGGEGGTGKSRIVDAVQAFCESWDRPQALLKAALTGKAATLIAGSSISTATSNETCTG</sequence>
<accession>A0A9W6TIB8</accession>
<dbReference type="Gene3D" id="3.40.50.300">
    <property type="entry name" value="P-loop containing nucleotide triphosphate hydrolases"/>
    <property type="match status" value="1"/>
</dbReference>
<dbReference type="Proteomes" id="UP001165083">
    <property type="component" value="Unassembled WGS sequence"/>
</dbReference>
<feature type="region of interest" description="Disordered" evidence="1">
    <location>
        <begin position="517"/>
        <end position="556"/>
    </location>
</feature>
<proteinExistence type="predicted"/>
<dbReference type="AlphaFoldDB" id="A0A9W6TIB8"/>
<evidence type="ECO:0000313" key="3">
    <source>
        <dbReference type="Proteomes" id="UP001165083"/>
    </source>
</evidence>
<keyword evidence="3" id="KW-1185">Reference proteome</keyword>
<organism evidence="2 3">
    <name type="scientific">Phytophthora lilii</name>
    <dbReference type="NCBI Taxonomy" id="2077276"/>
    <lineage>
        <taxon>Eukaryota</taxon>
        <taxon>Sar</taxon>
        <taxon>Stramenopiles</taxon>
        <taxon>Oomycota</taxon>
        <taxon>Peronosporomycetes</taxon>
        <taxon>Peronosporales</taxon>
        <taxon>Peronosporaceae</taxon>
        <taxon>Phytophthora</taxon>
    </lineage>
</organism>
<gene>
    <name evidence="2" type="ORF">Plil01_000312700</name>
</gene>